<feature type="transmembrane region" description="Helical" evidence="1">
    <location>
        <begin position="40"/>
        <end position="61"/>
    </location>
</feature>
<evidence type="ECO:0008006" key="4">
    <source>
        <dbReference type="Google" id="ProtNLM"/>
    </source>
</evidence>
<dbReference type="EMBL" id="CP019640">
    <property type="protein sequence ID" value="AQQ52206.1"/>
    <property type="molecule type" value="Genomic_DNA"/>
</dbReference>
<proteinExistence type="predicted"/>
<dbReference type="AlphaFoldDB" id="A0A1Q2KVR1"/>
<dbReference type="RefSeq" id="WP_077588077.1">
    <property type="nucleotide sequence ID" value="NZ_CP019640.1"/>
</dbReference>
<gene>
    <name evidence="2" type="ORF">B0X71_03140</name>
</gene>
<keyword evidence="1" id="KW-0472">Membrane</keyword>
<dbReference type="Proteomes" id="UP000188184">
    <property type="component" value="Chromosome"/>
</dbReference>
<evidence type="ECO:0000313" key="3">
    <source>
        <dbReference type="Proteomes" id="UP000188184"/>
    </source>
</evidence>
<keyword evidence="1" id="KW-1133">Transmembrane helix</keyword>
<protein>
    <recommendedName>
        <fullName evidence="4">DUF4064 domain-containing protein</fullName>
    </recommendedName>
</protein>
<keyword evidence="1" id="KW-0812">Transmembrane</keyword>
<accession>A0A1Q2KVR1</accession>
<evidence type="ECO:0000313" key="2">
    <source>
        <dbReference type="EMBL" id="AQQ52206.1"/>
    </source>
</evidence>
<dbReference type="KEGG" id="pmar:B0X71_03140"/>
<feature type="transmembrane region" description="Helical" evidence="1">
    <location>
        <begin position="73"/>
        <end position="95"/>
    </location>
</feature>
<organism evidence="2 3">
    <name type="scientific">Planococcus lenghuensis</name>
    <dbReference type="NCBI Taxonomy" id="2213202"/>
    <lineage>
        <taxon>Bacteria</taxon>
        <taxon>Bacillati</taxon>
        <taxon>Bacillota</taxon>
        <taxon>Bacilli</taxon>
        <taxon>Bacillales</taxon>
        <taxon>Caryophanaceae</taxon>
        <taxon>Planococcus</taxon>
    </lineage>
</organism>
<reference evidence="2 3" key="1">
    <citation type="submission" date="2017-02" db="EMBL/GenBank/DDBJ databases">
        <title>The complete genomic sequence of a novel cold adapted crude oil-degrading bacterium Planococcus qaidamina Y42.</title>
        <authorList>
            <person name="Yang R."/>
        </authorList>
    </citation>
    <scope>NUCLEOTIDE SEQUENCE [LARGE SCALE GENOMIC DNA]</scope>
    <source>
        <strain evidence="2 3">Y42</strain>
    </source>
</reference>
<name>A0A1Q2KVR1_9BACL</name>
<sequence>MGRTTEMALGVFGGLFGFAGAMMALFIGMAEFVFTGSSQLIAAGANALVFSALAVIGAVMVEIHAKVGGGLMMVSGILILPVLDLFGVVPALLLVPAGVMGMVRKTKPELPKNLAA</sequence>
<keyword evidence="3" id="KW-1185">Reference proteome</keyword>
<feature type="transmembrane region" description="Helical" evidence="1">
    <location>
        <begin position="7"/>
        <end position="34"/>
    </location>
</feature>
<evidence type="ECO:0000256" key="1">
    <source>
        <dbReference type="SAM" id="Phobius"/>
    </source>
</evidence>